<dbReference type="NCBIfam" id="TIGR00401">
    <property type="entry name" value="msrA"/>
    <property type="match status" value="1"/>
</dbReference>
<dbReference type="SUPFAM" id="SSF55068">
    <property type="entry name" value="Peptide methionine sulfoxide reductase"/>
    <property type="match status" value="1"/>
</dbReference>
<accession>A0ABW1KRY9</accession>
<comment type="catalytic activity">
    <reaction evidence="3 4">
        <text>[thioredoxin]-disulfide + L-methionine + H2O = L-methionine (S)-S-oxide + [thioredoxin]-dithiol</text>
        <dbReference type="Rhea" id="RHEA:19993"/>
        <dbReference type="Rhea" id="RHEA-COMP:10698"/>
        <dbReference type="Rhea" id="RHEA-COMP:10700"/>
        <dbReference type="ChEBI" id="CHEBI:15377"/>
        <dbReference type="ChEBI" id="CHEBI:29950"/>
        <dbReference type="ChEBI" id="CHEBI:50058"/>
        <dbReference type="ChEBI" id="CHEBI:57844"/>
        <dbReference type="ChEBI" id="CHEBI:58772"/>
        <dbReference type="EC" id="1.8.4.11"/>
    </reaction>
</comment>
<dbReference type="Proteomes" id="UP001596116">
    <property type="component" value="Unassembled WGS sequence"/>
</dbReference>
<dbReference type="HAMAP" id="MF_01401">
    <property type="entry name" value="MsrA"/>
    <property type="match status" value="1"/>
</dbReference>
<comment type="catalytic activity">
    <reaction evidence="2 4">
        <text>L-methionyl-[protein] + [thioredoxin]-disulfide + H2O = L-methionyl-(S)-S-oxide-[protein] + [thioredoxin]-dithiol</text>
        <dbReference type="Rhea" id="RHEA:14217"/>
        <dbReference type="Rhea" id="RHEA-COMP:10698"/>
        <dbReference type="Rhea" id="RHEA-COMP:10700"/>
        <dbReference type="Rhea" id="RHEA-COMP:12313"/>
        <dbReference type="Rhea" id="RHEA-COMP:12315"/>
        <dbReference type="ChEBI" id="CHEBI:15377"/>
        <dbReference type="ChEBI" id="CHEBI:16044"/>
        <dbReference type="ChEBI" id="CHEBI:29950"/>
        <dbReference type="ChEBI" id="CHEBI:44120"/>
        <dbReference type="ChEBI" id="CHEBI:50058"/>
        <dbReference type="EC" id="1.8.4.11"/>
    </reaction>
</comment>
<feature type="active site" evidence="4">
    <location>
        <position position="11"/>
    </location>
</feature>
<dbReference type="EMBL" id="JBHPON010000001">
    <property type="protein sequence ID" value="MFC6034114.1"/>
    <property type="molecule type" value="Genomic_DNA"/>
</dbReference>
<keyword evidence="7" id="KW-1185">Reference proteome</keyword>
<dbReference type="Gene3D" id="3.30.1060.10">
    <property type="entry name" value="Peptide methionine sulphoxide reductase MsrA"/>
    <property type="match status" value="1"/>
</dbReference>
<comment type="caution">
    <text evidence="6">The sequence shown here is derived from an EMBL/GenBank/DDBJ whole genome shotgun (WGS) entry which is preliminary data.</text>
</comment>
<reference evidence="6 7" key="1">
    <citation type="submission" date="2024-09" db="EMBL/GenBank/DDBJ databases">
        <authorList>
            <person name="Zhang Z.-H."/>
        </authorList>
    </citation>
    <scope>NUCLEOTIDE SEQUENCE [LARGE SCALE GENOMIC DNA]</scope>
    <source>
        <strain evidence="6 7">HHTR114</strain>
    </source>
</reference>
<dbReference type="PANTHER" id="PTHR43774">
    <property type="entry name" value="PEPTIDE METHIONINE SULFOXIDE REDUCTASE"/>
    <property type="match status" value="1"/>
</dbReference>
<dbReference type="RefSeq" id="WP_379880574.1">
    <property type="nucleotide sequence ID" value="NZ_JBHPON010000001.1"/>
</dbReference>
<dbReference type="Pfam" id="PF01625">
    <property type="entry name" value="PMSR"/>
    <property type="match status" value="1"/>
</dbReference>
<protein>
    <recommendedName>
        <fullName evidence="4">Peptide methionine sulfoxide reductase MsrA</fullName>
        <shortName evidence="4">Protein-methionine-S-oxide reductase</shortName>
        <ecNumber evidence="4">1.8.4.11</ecNumber>
    </recommendedName>
    <alternativeName>
        <fullName evidence="4">Peptide-methionine (S)-S-oxide reductase</fullName>
        <shortName evidence="4">Peptide Met(O) reductase</shortName>
    </alternativeName>
</protein>
<comment type="function">
    <text evidence="4">Has an important function as a repair enzyme for proteins that have been inactivated by oxidation. Catalyzes the reversible oxidation-reduction of methionine sulfoxide in proteins to methionine.</text>
</comment>
<evidence type="ECO:0000259" key="5">
    <source>
        <dbReference type="Pfam" id="PF01625"/>
    </source>
</evidence>
<feature type="domain" description="Peptide methionine sulphoxide reductase MsrA" evidence="5">
    <location>
        <begin position="4"/>
        <end position="156"/>
    </location>
</feature>
<comment type="similarity">
    <text evidence="4">Belongs to the MsrA Met sulfoxide reductase family.</text>
</comment>
<sequence length="160" mass="17732">MTETAVFAAGCFWGVEQVFRDTDGVVATEVGYTGGQKENPTYREVCAKTTGHAEAVKIEFDPAAVSYEKLLEIFWASHDPTQVNRQGPDVGDQYRTAIFTLNDAQREAALASREAEDASGRHPRPIATKIEPLGPWWKAEEYHQQYFEKNGGGACHIAPR</sequence>
<gene>
    <name evidence="4 6" type="primary">msrA</name>
    <name evidence="6" type="ORF">ACFMB1_01085</name>
</gene>
<proteinExistence type="inferred from homology"/>
<evidence type="ECO:0000256" key="3">
    <source>
        <dbReference type="ARBA" id="ARBA00048782"/>
    </source>
</evidence>
<evidence type="ECO:0000256" key="1">
    <source>
        <dbReference type="ARBA" id="ARBA00023002"/>
    </source>
</evidence>
<evidence type="ECO:0000313" key="6">
    <source>
        <dbReference type="EMBL" id="MFC6034114.1"/>
    </source>
</evidence>
<dbReference type="InterPro" id="IPR002569">
    <property type="entry name" value="Met_Sox_Rdtase_MsrA_dom"/>
</dbReference>
<evidence type="ECO:0000313" key="7">
    <source>
        <dbReference type="Proteomes" id="UP001596116"/>
    </source>
</evidence>
<name>A0ABW1KRY9_9PROT</name>
<dbReference type="InterPro" id="IPR036509">
    <property type="entry name" value="Met_Sox_Rdtase_MsrA_sf"/>
</dbReference>
<dbReference type="EC" id="1.8.4.11" evidence="4"/>
<keyword evidence="1 4" id="KW-0560">Oxidoreductase</keyword>
<dbReference type="PANTHER" id="PTHR43774:SF1">
    <property type="entry name" value="PEPTIDE METHIONINE SULFOXIDE REDUCTASE MSRA 2"/>
    <property type="match status" value="1"/>
</dbReference>
<organism evidence="6 7">
    <name type="scientific">Hyphococcus aureus</name>
    <dbReference type="NCBI Taxonomy" id="2666033"/>
    <lineage>
        <taxon>Bacteria</taxon>
        <taxon>Pseudomonadati</taxon>
        <taxon>Pseudomonadota</taxon>
        <taxon>Alphaproteobacteria</taxon>
        <taxon>Parvularculales</taxon>
        <taxon>Parvularculaceae</taxon>
        <taxon>Hyphococcus</taxon>
    </lineage>
</organism>
<evidence type="ECO:0000256" key="4">
    <source>
        <dbReference type="HAMAP-Rule" id="MF_01401"/>
    </source>
</evidence>
<evidence type="ECO:0000256" key="2">
    <source>
        <dbReference type="ARBA" id="ARBA00047806"/>
    </source>
</evidence>
<dbReference type="GO" id="GO:0008113">
    <property type="term" value="F:peptide-methionine (S)-S-oxide reductase activity"/>
    <property type="evidence" value="ECO:0007669"/>
    <property type="project" value="UniProtKB-EC"/>
</dbReference>